<dbReference type="Gene3D" id="1.10.510.10">
    <property type="entry name" value="Transferase(Phosphotransferase) domain 1"/>
    <property type="match status" value="1"/>
</dbReference>
<dbReference type="SUPFAM" id="SSF56112">
    <property type="entry name" value="Protein kinase-like (PK-like)"/>
    <property type="match status" value="1"/>
</dbReference>
<protein>
    <recommendedName>
        <fullName evidence="1">Protein kinase domain-containing protein</fullName>
    </recommendedName>
</protein>
<dbReference type="PANTHER" id="PTHR27003">
    <property type="entry name" value="OS07G0166700 PROTEIN"/>
    <property type="match status" value="1"/>
</dbReference>
<dbReference type="PANTHER" id="PTHR27003:SF338">
    <property type="entry name" value="TYROSINE-PROTEIN KINASE, NON-RECEPTOR JAK_TYK2-RELATED"/>
    <property type="match status" value="1"/>
</dbReference>
<dbReference type="InterPro" id="IPR000719">
    <property type="entry name" value="Prot_kinase_dom"/>
</dbReference>
<dbReference type="InterPro" id="IPR008271">
    <property type="entry name" value="Ser/Thr_kinase_AS"/>
</dbReference>
<dbReference type="GO" id="GO:0005524">
    <property type="term" value="F:ATP binding"/>
    <property type="evidence" value="ECO:0007669"/>
    <property type="project" value="InterPro"/>
</dbReference>
<organism evidence="2 3">
    <name type="scientific">Lactuca saligna</name>
    <name type="common">Willowleaf lettuce</name>
    <dbReference type="NCBI Taxonomy" id="75948"/>
    <lineage>
        <taxon>Eukaryota</taxon>
        <taxon>Viridiplantae</taxon>
        <taxon>Streptophyta</taxon>
        <taxon>Embryophyta</taxon>
        <taxon>Tracheophyta</taxon>
        <taxon>Spermatophyta</taxon>
        <taxon>Magnoliopsida</taxon>
        <taxon>eudicotyledons</taxon>
        <taxon>Gunneridae</taxon>
        <taxon>Pentapetalae</taxon>
        <taxon>asterids</taxon>
        <taxon>campanulids</taxon>
        <taxon>Asterales</taxon>
        <taxon>Asteraceae</taxon>
        <taxon>Cichorioideae</taxon>
        <taxon>Cichorieae</taxon>
        <taxon>Lactucinae</taxon>
        <taxon>Lactuca</taxon>
    </lineage>
</organism>
<evidence type="ECO:0000259" key="1">
    <source>
        <dbReference type="PROSITE" id="PS50011"/>
    </source>
</evidence>
<dbReference type="EMBL" id="OX465085">
    <property type="protein sequence ID" value="CAI9304163.1"/>
    <property type="molecule type" value="Genomic_DNA"/>
</dbReference>
<dbReference type="GO" id="GO:0005886">
    <property type="term" value="C:plasma membrane"/>
    <property type="evidence" value="ECO:0007669"/>
    <property type="project" value="TreeGrafter"/>
</dbReference>
<keyword evidence="3" id="KW-1185">Reference proteome</keyword>
<gene>
    <name evidence="2" type="ORF">LSALG_LOCUS42564</name>
</gene>
<dbReference type="Proteomes" id="UP001177003">
    <property type="component" value="Chromosome 9"/>
</dbReference>
<name>A0AA36A478_LACSI</name>
<evidence type="ECO:0000313" key="3">
    <source>
        <dbReference type="Proteomes" id="UP001177003"/>
    </source>
</evidence>
<sequence>MWMQRLKICLGAAMGLSHLHDPHGTQQRVIHRDIKSANILLDGNWNTKVSDMGLSKIGPANQSQSFLATNVVGTPIYVDPMYVETGILTKESDVYSFEVVLFEVLCGTQDMNMRSQEIFSEIMYQCLLRSCSKRSKMSQVVEKLELALQFQQGISNPEEFKELVKSSMANEKEYKWQHVVLLK</sequence>
<feature type="domain" description="Protein kinase" evidence="1">
    <location>
        <begin position="1"/>
        <end position="183"/>
    </location>
</feature>
<dbReference type="GO" id="GO:0004714">
    <property type="term" value="F:transmembrane receptor protein tyrosine kinase activity"/>
    <property type="evidence" value="ECO:0007669"/>
    <property type="project" value="InterPro"/>
</dbReference>
<dbReference type="InterPro" id="IPR045272">
    <property type="entry name" value="ANXUR1/2-like"/>
</dbReference>
<reference evidence="2" key="1">
    <citation type="submission" date="2023-04" db="EMBL/GenBank/DDBJ databases">
        <authorList>
            <person name="Vijverberg K."/>
            <person name="Xiong W."/>
            <person name="Schranz E."/>
        </authorList>
    </citation>
    <scope>NUCLEOTIDE SEQUENCE</scope>
</reference>
<dbReference type="InterPro" id="IPR011009">
    <property type="entry name" value="Kinase-like_dom_sf"/>
</dbReference>
<dbReference type="PROSITE" id="PS00108">
    <property type="entry name" value="PROTEIN_KINASE_ST"/>
    <property type="match status" value="1"/>
</dbReference>
<proteinExistence type="predicted"/>
<dbReference type="GO" id="GO:0009506">
    <property type="term" value="C:plasmodesma"/>
    <property type="evidence" value="ECO:0007669"/>
    <property type="project" value="TreeGrafter"/>
</dbReference>
<accession>A0AA36A478</accession>
<dbReference type="AlphaFoldDB" id="A0AA36A478"/>
<dbReference type="PROSITE" id="PS50011">
    <property type="entry name" value="PROTEIN_KINASE_DOM"/>
    <property type="match status" value="1"/>
</dbReference>
<dbReference type="Pfam" id="PF00069">
    <property type="entry name" value="Pkinase"/>
    <property type="match status" value="1"/>
</dbReference>
<evidence type="ECO:0000313" key="2">
    <source>
        <dbReference type="EMBL" id="CAI9304163.1"/>
    </source>
</evidence>